<keyword evidence="5" id="KW-0272">Extracellular matrix</keyword>
<dbReference type="GO" id="GO:0010557">
    <property type="term" value="P:positive regulation of macromolecule biosynthetic process"/>
    <property type="evidence" value="ECO:0007669"/>
    <property type="project" value="UniProtKB-ARBA"/>
</dbReference>
<dbReference type="GO" id="GO:0045165">
    <property type="term" value="P:cell fate commitment"/>
    <property type="evidence" value="ECO:0007669"/>
    <property type="project" value="TreeGrafter"/>
</dbReference>
<dbReference type="GO" id="GO:0048513">
    <property type="term" value="P:animal organ development"/>
    <property type="evidence" value="ECO:0007669"/>
    <property type="project" value="UniProtKB-ARBA"/>
</dbReference>
<name>A0A5B9K421_9ECHN</name>
<dbReference type="GO" id="GO:0005109">
    <property type="term" value="F:frizzled binding"/>
    <property type="evidence" value="ECO:0007669"/>
    <property type="project" value="TreeGrafter"/>
</dbReference>
<keyword evidence="7" id="KW-0732">Signal</keyword>
<evidence type="ECO:0000256" key="6">
    <source>
        <dbReference type="ARBA" id="ARBA00022687"/>
    </source>
</evidence>
<dbReference type="FunFam" id="3.30.2460.20:FF:000001">
    <property type="entry name" value="Wnt homolog"/>
    <property type="match status" value="1"/>
</dbReference>
<evidence type="ECO:0000256" key="9">
    <source>
        <dbReference type="ARBA" id="ARBA00023180"/>
    </source>
</evidence>
<organism evidence="12">
    <name type="scientific">Eupentacta fraudatrix</name>
    <dbReference type="NCBI Taxonomy" id="1774088"/>
    <lineage>
        <taxon>Eukaryota</taxon>
        <taxon>Metazoa</taxon>
        <taxon>Echinodermata</taxon>
        <taxon>Eleutherozoa</taxon>
        <taxon>Echinozoa</taxon>
        <taxon>Holothuroidea</taxon>
        <taxon>Dendrochirotacea</taxon>
        <taxon>Dendrochirotida</taxon>
        <taxon>Sclerodactylidae</taxon>
        <taxon>Eupentacta</taxon>
    </lineage>
</organism>
<keyword evidence="3 11" id="KW-0217">Developmental protein</keyword>
<dbReference type="InterPro" id="IPR005817">
    <property type="entry name" value="Wnt"/>
</dbReference>
<evidence type="ECO:0000256" key="8">
    <source>
        <dbReference type="ARBA" id="ARBA00023157"/>
    </source>
</evidence>
<dbReference type="InterPro" id="IPR018161">
    <property type="entry name" value="Wnt_CS"/>
</dbReference>
<dbReference type="GO" id="GO:0005125">
    <property type="term" value="F:cytokine activity"/>
    <property type="evidence" value="ECO:0007669"/>
    <property type="project" value="TreeGrafter"/>
</dbReference>
<dbReference type="PANTHER" id="PTHR12027:SF100">
    <property type="entry name" value="PROTEIN WNT"/>
    <property type="match status" value="1"/>
</dbReference>
<dbReference type="EMBL" id="MK318553">
    <property type="protein sequence ID" value="QEF51148.1"/>
    <property type="molecule type" value="mRNA"/>
</dbReference>
<keyword evidence="9" id="KW-0325">Glycoprotein</keyword>
<dbReference type="GO" id="GO:0060070">
    <property type="term" value="P:canonical Wnt signaling pathway"/>
    <property type="evidence" value="ECO:0007669"/>
    <property type="project" value="UniProtKB-ARBA"/>
</dbReference>
<dbReference type="SMART" id="SM00097">
    <property type="entry name" value="WNT1"/>
    <property type="match status" value="1"/>
</dbReference>
<proteinExistence type="evidence at transcript level"/>
<sequence length="339" mass="38568">MWWVMGTTSTSYSFEQTECTSIPGLRDAKSLSFCQSNIEMMPTVAEGARIGIYECQVQFEGRRWNCSTIEGDDSVFGNVLNVASREAAFVNSILAAGLVHSVSRACARGDHIDCGCDRRHRPPNIDPAFHITPNDTWQWGGCSEDVRFGARFSRDFLNPQEITVRARGQMNRHNNEAGRRVVLNNMELKCKCHGVSGSCELQTCWWQMASFRKLGDKLKVKYDSAAEMRVEVIREQRSKKERLLAKYPHFKNPTDDDLIYYELSPDYCNYNPSVGSLGTRGRECNLTSHGINGCELLCCGRGHNTQRVFVQERCECRFVWCCEVVCKKCDNTYDLHTCK</sequence>
<dbReference type="PROSITE" id="PS00246">
    <property type="entry name" value="WNT1"/>
    <property type="match status" value="1"/>
</dbReference>
<comment type="function">
    <text evidence="11">Ligand for members of the frizzled family of seven transmembrane receptors.</text>
</comment>
<evidence type="ECO:0000256" key="2">
    <source>
        <dbReference type="ARBA" id="ARBA00005683"/>
    </source>
</evidence>
<dbReference type="GO" id="GO:0010468">
    <property type="term" value="P:regulation of gene expression"/>
    <property type="evidence" value="ECO:0007669"/>
    <property type="project" value="UniProtKB-ARBA"/>
</dbReference>
<dbReference type="GO" id="GO:0030182">
    <property type="term" value="P:neuron differentiation"/>
    <property type="evidence" value="ECO:0007669"/>
    <property type="project" value="TreeGrafter"/>
</dbReference>
<keyword evidence="8" id="KW-1015">Disulfide bond</keyword>
<dbReference type="PANTHER" id="PTHR12027">
    <property type="entry name" value="WNT RELATED"/>
    <property type="match status" value="1"/>
</dbReference>
<evidence type="ECO:0000256" key="4">
    <source>
        <dbReference type="ARBA" id="ARBA00022525"/>
    </source>
</evidence>
<keyword evidence="6 11" id="KW-0879">Wnt signaling pathway</keyword>
<evidence type="ECO:0000256" key="11">
    <source>
        <dbReference type="RuleBase" id="RU003500"/>
    </source>
</evidence>
<evidence type="ECO:0000256" key="1">
    <source>
        <dbReference type="ARBA" id="ARBA00004498"/>
    </source>
</evidence>
<dbReference type="InterPro" id="IPR043158">
    <property type="entry name" value="Wnt_C"/>
</dbReference>
<evidence type="ECO:0000256" key="10">
    <source>
        <dbReference type="ARBA" id="ARBA00023288"/>
    </source>
</evidence>
<reference evidence="12" key="1">
    <citation type="submission" date="2018-12" db="EMBL/GenBank/DDBJ databases">
        <title>Wnt and Frizzled genes in echinoderms.</title>
        <authorList>
            <person name="Girich A.S."/>
        </authorList>
    </citation>
    <scope>NUCLEOTIDE SEQUENCE</scope>
</reference>
<accession>A0A5B9K421</accession>
<dbReference type="Gene3D" id="3.30.2460.20">
    <property type="match status" value="1"/>
</dbReference>
<dbReference type="Pfam" id="PF00110">
    <property type="entry name" value="wnt"/>
    <property type="match status" value="1"/>
</dbReference>
<dbReference type="PRINTS" id="PR01349">
    <property type="entry name" value="WNTPROTEIN"/>
</dbReference>
<keyword evidence="10" id="KW-0449">Lipoprotein</keyword>
<dbReference type="GO" id="GO:0005615">
    <property type="term" value="C:extracellular space"/>
    <property type="evidence" value="ECO:0007669"/>
    <property type="project" value="TreeGrafter"/>
</dbReference>
<comment type="similarity">
    <text evidence="2 11">Belongs to the Wnt family.</text>
</comment>
<dbReference type="AlphaFoldDB" id="A0A5B9K421"/>
<dbReference type="InterPro" id="IPR009141">
    <property type="entry name" value="Wnt3"/>
</dbReference>
<evidence type="ECO:0000256" key="3">
    <source>
        <dbReference type="ARBA" id="ARBA00022473"/>
    </source>
</evidence>
<evidence type="ECO:0000313" key="12">
    <source>
        <dbReference type="EMBL" id="QEF51148.1"/>
    </source>
</evidence>
<evidence type="ECO:0000256" key="5">
    <source>
        <dbReference type="ARBA" id="ARBA00022530"/>
    </source>
</evidence>
<comment type="subcellular location">
    <subcellularLocation>
        <location evidence="1 11">Secreted</location>
        <location evidence="1 11">Extracellular space</location>
        <location evidence="1 11">Extracellular matrix</location>
    </subcellularLocation>
</comment>
<protein>
    <recommendedName>
        <fullName evidence="11">Protein Wnt</fullName>
    </recommendedName>
</protein>
<dbReference type="CDD" id="cd19335">
    <property type="entry name" value="Wnt_Wnt3_Wnt3a"/>
    <property type="match status" value="1"/>
</dbReference>
<evidence type="ECO:0000256" key="7">
    <source>
        <dbReference type="ARBA" id="ARBA00022729"/>
    </source>
</evidence>
<keyword evidence="4" id="KW-0964">Secreted</keyword>